<gene>
    <name evidence="13" type="ORF">IB211_00964</name>
</gene>
<dbReference type="Pfam" id="PF01546">
    <property type="entry name" value="Peptidase_M20"/>
    <property type="match status" value="1"/>
</dbReference>
<dbReference type="InterPro" id="IPR011650">
    <property type="entry name" value="Peptidase_M20_dimer"/>
</dbReference>
<dbReference type="PANTHER" id="PTHR42994:SF1">
    <property type="entry name" value="PEPTIDASE T"/>
    <property type="match status" value="1"/>
</dbReference>
<evidence type="ECO:0000259" key="12">
    <source>
        <dbReference type="Pfam" id="PF07687"/>
    </source>
</evidence>
<dbReference type="PROSITE" id="PS00759">
    <property type="entry name" value="ARGE_DAPE_CPG2_2"/>
    <property type="match status" value="1"/>
</dbReference>
<dbReference type="InterPro" id="IPR010161">
    <property type="entry name" value="Peptidase_M20B"/>
</dbReference>
<evidence type="ECO:0000256" key="5">
    <source>
        <dbReference type="ARBA" id="ARBA00022723"/>
    </source>
</evidence>
<feature type="binding site" evidence="11">
    <location>
        <position position="195"/>
    </location>
    <ligand>
        <name>Zn(2+)</name>
        <dbReference type="ChEBI" id="CHEBI:29105"/>
        <label>1</label>
    </ligand>
</feature>
<comment type="similarity">
    <text evidence="2">Belongs to the peptidase M20B family.</text>
</comment>
<keyword evidence="6 13" id="KW-0378">Hydrolase</keyword>
<dbReference type="InterPro" id="IPR002933">
    <property type="entry name" value="Peptidase_M20"/>
</dbReference>
<dbReference type="NCBIfam" id="TIGR01882">
    <property type="entry name" value="peptidase-T"/>
    <property type="match status" value="1"/>
</dbReference>
<feature type="active site" evidence="10">
    <location>
        <position position="80"/>
    </location>
</feature>
<feature type="binding site" evidence="11">
    <location>
        <position position="138"/>
    </location>
    <ligand>
        <name>Zn(2+)</name>
        <dbReference type="ChEBI" id="CHEBI:29105"/>
        <label>1</label>
    </ligand>
</feature>
<dbReference type="InterPro" id="IPR001261">
    <property type="entry name" value="ArgE/DapE_CS"/>
</dbReference>
<dbReference type="Pfam" id="PF07687">
    <property type="entry name" value="M20_dimer"/>
    <property type="match status" value="1"/>
</dbReference>
<dbReference type="Gene3D" id="3.40.630.10">
    <property type="entry name" value="Zn peptidases"/>
    <property type="match status" value="1"/>
</dbReference>
<keyword evidence="7 11" id="KW-0862">Zinc</keyword>
<keyword evidence="3 13" id="KW-0031">Aminopeptidase</keyword>
<evidence type="ECO:0000256" key="6">
    <source>
        <dbReference type="ARBA" id="ARBA00022801"/>
    </source>
</evidence>
<evidence type="ECO:0000256" key="1">
    <source>
        <dbReference type="ARBA" id="ARBA00000870"/>
    </source>
</evidence>
<feature type="active site" description="Proton acceptor" evidence="10">
    <location>
        <position position="172"/>
    </location>
</feature>
<feature type="binding site" evidence="11">
    <location>
        <position position="377"/>
    </location>
    <ligand>
        <name>Zn(2+)</name>
        <dbReference type="ChEBI" id="CHEBI:29105"/>
        <label>2</label>
    </ligand>
</feature>
<name>A0A0S2W1Y2_9FIRM</name>
<sequence length="403" mass="44201">MNVIERFLRYVSFDTQSAEDSDTVPTTAKQKLLGAALAQELTEIGLHGAKMDEYGYVYGWLPATAGCEGIPCVGLIAHMDTSPDAPGDGVKPQIIHYEGGDIPLSERVIMREADFESLKKYVGRDLIVTDGTTLLGADDKAGVAEILTAMEYLVNHPELPHGRIAVGITPDEEVGSGADHFDVEGFGAAAAYTVDGGELGELEYENFNAASARVTIRGFNIHPGSAKNKMKNACLIAMEFAGMLPPAETPAHTEGYEGFYHLNRMEGDETETRLGFLLRDHDRTRFEARKERMNLIAAYLNEKYGPTTVQVELKDSYYNMREQIEPHMYLVHRARAAFHKAGVEAMEVPIRGGTDGARLSYMGLPCPNLSTGGANFHGVMEYIPVHAMEKMVEVLVHLVTESK</sequence>
<evidence type="ECO:0000256" key="11">
    <source>
        <dbReference type="PIRSR" id="PIRSR037215-2"/>
    </source>
</evidence>
<comment type="catalytic activity">
    <reaction evidence="1">
        <text>Release of the N-terminal residue from a tripeptide.</text>
        <dbReference type="EC" id="3.4.11.4"/>
    </reaction>
</comment>
<feature type="binding site" evidence="11">
    <location>
        <position position="173"/>
    </location>
    <ligand>
        <name>Zn(2+)</name>
        <dbReference type="ChEBI" id="CHEBI:29105"/>
        <label>2</label>
    </ligand>
</feature>
<dbReference type="PANTHER" id="PTHR42994">
    <property type="entry name" value="PEPTIDASE T"/>
    <property type="match status" value="1"/>
</dbReference>
<keyword evidence="4" id="KW-0645">Protease</keyword>
<evidence type="ECO:0000313" key="13">
    <source>
        <dbReference type="EMBL" id="ALP93357.1"/>
    </source>
</evidence>
<accession>A0A0S2W1Y2</accession>
<evidence type="ECO:0000313" key="14">
    <source>
        <dbReference type="Proteomes" id="UP000064844"/>
    </source>
</evidence>
<dbReference type="PROSITE" id="PS00758">
    <property type="entry name" value="ARGE_DAPE_CPG2_1"/>
    <property type="match status" value="1"/>
</dbReference>
<dbReference type="SUPFAM" id="SSF55031">
    <property type="entry name" value="Bacterial exopeptidase dimerisation domain"/>
    <property type="match status" value="1"/>
</dbReference>
<dbReference type="PATRIC" id="fig|1297617.4.peg.978"/>
<feature type="binding site" evidence="11">
    <location>
        <position position="78"/>
    </location>
    <ligand>
        <name>Zn(2+)</name>
        <dbReference type="ChEBI" id="CHEBI:29105"/>
        <label>1</label>
    </ligand>
</feature>
<dbReference type="GO" id="GO:0008237">
    <property type="term" value="F:metallopeptidase activity"/>
    <property type="evidence" value="ECO:0007669"/>
    <property type="project" value="UniProtKB-KW"/>
</dbReference>
<dbReference type="GO" id="GO:0045148">
    <property type="term" value="F:tripeptide aminopeptidase activity"/>
    <property type="evidence" value="ECO:0007669"/>
    <property type="project" value="UniProtKB-UniRule"/>
</dbReference>
<keyword evidence="5 11" id="KW-0479">Metal-binding</keyword>
<dbReference type="GO" id="GO:0006508">
    <property type="term" value="P:proteolysis"/>
    <property type="evidence" value="ECO:0007669"/>
    <property type="project" value="UniProtKB-UniRule"/>
</dbReference>
<keyword evidence="8" id="KW-0482">Metalloprotease</keyword>
<dbReference type="GO" id="GO:0006518">
    <property type="term" value="P:peptide metabolic process"/>
    <property type="evidence" value="ECO:0007669"/>
    <property type="project" value="InterPro"/>
</dbReference>
<dbReference type="EMBL" id="CP011307">
    <property type="protein sequence ID" value="ALP93357.1"/>
    <property type="molecule type" value="Genomic_DNA"/>
</dbReference>
<evidence type="ECO:0000256" key="9">
    <source>
        <dbReference type="NCBIfam" id="TIGR01882"/>
    </source>
</evidence>
<dbReference type="STRING" id="1297617.IB211_00964"/>
<dbReference type="EC" id="3.4.11.4" evidence="9"/>
<keyword evidence="14" id="KW-1185">Reference proteome</keyword>
<dbReference type="eggNOG" id="COG2195">
    <property type="taxonomic scope" value="Bacteria"/>
</dbReference>
<dbReference type="KEGG" id="ibu:IB211_00964"/>
<dbReference type="SUPFAM" id="SSF53187">
    <property type="entry name" value="Zn-dependent exopeptidases"/>
    <property type="match status" value="1"/>
</dbReference>
<protein>
    <recommendedName>
        <fullName evidence="9">Peptidase T</fullName>
        <ecNumber evidence="9">3.4.11.4</ecNumber>
    </recommendedName>
</protein>
<dbReference type="GO" id="GO:0008270">
    <property type="term" value="F:zinc ion binding"/>
    <property type="evidence" value="ECO:0007669"/>
    <property type="project" value="InterPro"/>
</dbReference>
<dbReference type="Proteomes" id="UP000064844">
    <property type="component" value="Chromosome"/>
</dbReference>
<dbReference type="Gene3D" id="3.30.70.360">
    <property type="match status" value="1"/>
</dbReference>
<dbReference type="NCBIfam" id="NF003976">
    <property type="entry name" value="PRK05469.1"/>
    <property type="match status" value="1"/>
</dbReference>
<dbReference type="NCBIfam" id="NF009920">
    <property type="entry name" value="PRK13381.1"/>
    <property type="match status" value="1"/>
</dbReference>
<reference evidence="13 14" key="1">
    <citation type="journal article" date="2015" name="Nat. Commun.">
        <title>Production of butyrate from lysine and the Amadori product fructoselysine by a human gut commensal.</title>
        <authorList>
            <person name="Bui T.P."/>
            <person name="Ritari J."/>
            <person name="Boeren S."/>
            <person name="de Waard P."/>
            <person name="Plugge C.M."/>
            <person name="de Vos W.M."/>
        </authorList>
    </citation>
    <scope>NUCLEOTIDE SEQUENCE [LARGE SCALE GENOMIC DNA]</scope>
    <source>
        <strain evidence="13 14">AF211</strain>
    </source>
</reference>
<evidence type="ECO:0000256" key="10">
    <source>
        <dbReference type="PIRSR" id="PIRSR037215-1"/>
    </source>
</evidence>
<dbReference type="InterPro" id="IPR036264">
    <property type="entry name" value="Bact_exopeptidase_dim_dom"/>
</dbReference>
<organism evidence="13 14">
    <name type="scientific">Intestinimonas butyriciproducens</name>
    <dbReference type="NCBI Taxonomy" id="1297617"/>
    <lineage>
        <taxon>Bacteria</taxon>
        <taxon>Bacillati</taxon>
        <taxon>Bacillota</taxon>
        <taxon>Clostridia</taxon>
        <taxon>Eubacteriales</taxon>
        <taxon>Intestinimonas</taxon>
    </lineage>
</organism>
<comment type="cofactor">
    <cofactor evidence="11">
        <name>Zn(2+)</name>
        <dbReference type="ChEBI" id="CHEBI:29105"/>
    </cofactor>
    <text evidence="11">Binds 2 Zn(2+) ions per subunit.</text>
</comment>
<proteinExistence type="inferred from homology"/>
<dbReference type="RefSeq" id="WP_058117276.1">
    <property type="nucleotide sequence ID" value="NZ_CP011307.1"/>
</dbReference>
<evidence type="ECO:0000256" key="4">
    <source>
        <dbReference type="ARBA" id="ARBA00022670"/>
    </source>
</evidence>
<dbReference type="AlphaFoldDB" id="A0A0S2W1Y2"/>
<feature type="domain" description="Peptidase M20 dimerisation" evidence="12">
    <location>
        <begin position="204"/>
        <end position="306"/>
    </location>
</feature>
<reference evidence="14" key="2">
    <citation type="submission" date="2015-04" db="EMBL/GenBank/DDBJ databases">
        <title>A butyrogenic pathway from the amino acid lysine in a human gut commensal.</title>
        <authorList>
            <person name="de Vos W.M."/>
            <person name="Bui N.T.P."/>
            <person name="Plugge C.M."/>
            <person name="Ritari J."/>
        </authorList>
    </citation>
    <scope>NUCLEOTIDE SEQUENCE [LARGE SCALE GENOMIC DNA]</scope>
    <source>
        <strain evidence="14">AF211</strain>
    </source>
</reference>
<evidence type="ECO:0000256" key="3">
    <source>
        <dbReference type="ARBA" id="ARBA00022438"/>
    </source>
</evidence>
<evidence type="ECO:0000256" key="8">
    <source>
        <dbReference type="ARBA" id="ARBA00023049"/>
    </source>
</evidence>
<feature type="binding site" evidence="11">
    <location>
        <position position="138"/>
    </location>
    <ligand>
        <name>Zn(2+)</name>
        <dbReference type="ChEBI" id="CHEBI:29105"/>
        <label>2</label>
    </ligand>
</feature>
<evidence type="ECO:0000256" key="2">
    <source>
        <dbReference type="ARBA" id="ARBA00009692"/>
    </source>
</evidence>
<dbReference type="PIRSF" id="PIRSF037215">
    <property type="entry name" value="Peptidase_M20B"/>
    <property type="match status" value="1"/>
</dbReference>
<evidence type="ECO:0000256" key="7">
    <source>
        <dbReference type="ARBA" id="ARBA00022833"/>
    </source>
</evidence>
<dbReference type="CDD" id="cd03892">
    <property type="entry name" value="M20_peptT"/>
    <property type="match status" value="1"/>
</dbReference>